<dbReference type="Gene3D" id="2.20.25.10">
    <property type="match status" value="1"/>
</dbReference>
<protein>
    <recommendedName>
        <fullName evidence="3">Trm112 family protein</fullName>
    </recommendedName>
</protein>
<sequence length="67" mass="6908">MPNLSPSLLAVLRCPQTGSALVQKGDALVATAVGADGSVPEYAIEDGIPVLLVPEHTTDSRTVQEHA</sequence>
<evidence type="ECO:0000313" key="2">
    <source>
        <dbReference type="Proteomes" id="UP001422074"/>
    </source>
</evidence>
<accession>A0ABU9WUZ5</accession>
<reference evidence="1 2" key="1">
    <citation type="submission" date="2024-05" db="EMBL/GenBank/DDBJ databases">
        <title>Sinomonas sp. nov., isolated from a waste landfill.</title>
        <authorList>
            <person name="Zhao Y."/>
        </authorList>
    </citation>
    <scope>NUCLEOTIDE SEQUENCE [LARGE SCALE GENOMIC DNA]</scope>
    <source>
        <strain evidence="1 2">CCTCC AB2014300</strain>
    </source>
</reference>
<evidence type="ECO:0000313" key="1">
    <source>
        <dbReference type="EMBL" id="MEN2742992.1"/>
    </source>
</evidence>
<proteinExistence type="predicted"/>
<gene>
    <name evidence="1" type="ORF">ABCQ75_00370</name>
</gene>
<dbReference type="EMBL" id="JBDFRB010000001">
    <property type="protein sequence ID" value="MEN2742992.1"/>
    <property type="molecule type" value="Genomic_DNA"/>
</dbReference>
<dbReference type="SUPFAM" id="SSF158997">
    <property type="entry name" value="Trm112p-like"/>
    <property type="match status" value="1"/>
</dbReference>
<name>A0ABU9WUZ5_9MICC</name>
<evidence type="ECO:0008006" key="3">
    <source>
        <dbReference type="Google" id="ProtNLM"/>
    </source>
</evidence>
<dbReference type="RefSeq" id="WP_345882393.1">
    <property type="nucleotide sequence ID" value="NZ_JBDFRB010000001.1"/>
</dbReference>
<keyword evidence="2" id="KW-1185">Reference proteome</keyword>
<comment type="caution">
    <text evidence="1">The sequence shown here is derived from an EMBL/GenBank/DDBJ whole genome shotgun (WGS) entry which is preliminary data.</text>
</comment>
<organism evidence="1 2">
    <name type="scientific">Sinomonas halotolerans</name>
    <dbReference type="NCBI Taxonomy" id="1644133"/>
    <lineage>
        <taxon>Bacteria</taxon>
        <taxon>Bacillati</taxon>
        <taxon>Actinomycetota</taxon>
        <taxon>Actinomycetes</taxon>
        <taxon>Micrococcales</taxon>
        <taxon>Micrococcaceae</taxon>
        <taxon>Sinomonas</taxon>
    </lineage>
</organism>
<dbReference type="Proteomes" id="UP001422074">
    <property type="component" value="Unassembled WGS sequence"/>
</dbReference>